<dbReference type="GO" id="GO:0003676">
    <property type="term" value="F:nucleic acid binding"/>
    <property type="evidence" value="ECO:0007669"/>
    <property type="project" value="InterPro"/>
</dbReference>
<proteinExistence type="predicted"/>
<dbReference type="PANTHER" id="PTHR46060:SF1">
    <property type="entry name" value="MARINER MOS1 TRANSPOSASE-LIKE PROTEIN"/>
    <property type="match status" value="1"/>
</dbReference>
<dbReference type="AlphaFoldDB" id="A0A2M4C4G5"/>
<dbReference type="EMBL" id="GGFJ01010747">
    <property type="protein sequence ID" value="MBW59888.1"/>
    <property type="molecule type" value="Transcribed_RNA"/>
</dbReference>
<evidence type="ECO:0000313" key="1">
    <source>
        <dbReference type="EMBL" id="MBW59888.1"/>
    </source>
</evidence>
<accession>A0A2M4C4G5</accession>
<sequence length="123" mass="14674">MRLSRALHEKRPQYADRHDKVELLHDNARPHVAKVVKTYLETLKWDILPHPPYSSDIAPSDYYLFRSMSNDLAEQRFHSYEDIKKWIDGWIAAKDEQFYSKGIHKLPKLWEKVVANNGTYFEE</sequence>
<dbReference type="Gene3D" id="3.30.420.10">
    <property type="entry name" value="Ribonuclease H-like superfamily/Ribonuclease H"/>
    <property type="match status" value="1"/>
</dbReference>
<dbReference type="InterPro" id="IPR036397">
    <property type="entry name" value="RNaseH_sf"/>
</dbReference>
<organism evidence="1">
    <name type="scientific">Anopheles marajoara</name>
    <dbReference type="NCBI Taxonomy" id="58244"/>
    <lineage>
        <taxon>Eukaryota</taxon>
        <taxon>Metazoa</taxon>
        <taxon>Ecdysozoa</taxon>
        <taxon>Arthropoda</taxon>
        <taxon>Hexapoda</taxon>
        <taxon>Insecta</taxon>
        <taxon>Pterygota</taxon>
        <taxon>Neoptera</taxon>
        <taxon>Endopterygota</taxon>
        <taxon>Diptera</taxon>
        <taxon>Nematocera</taxon>
        <taxon>Culicoidea</taxon>
        <taxon>Culicidae</taxon>
        <taxon>Anophelinae</taxon>
        <taxon>Anopheles</taxon>
    </lineage>
</organism>
<protein>
    <submittedName>
        <fullName evidence="1">Putative mariner mos1 transposase</fullName>
    </submittedName>
</protein>
<reference evidence="1" key="1">
    <citation type="submission" date="2018-01" db="EMBL/GenBank/DDBJ databases">
        <title>An insight into the sialome of Amazonian anophelines.</title>
        <authorList>
            <person name="Ribeiro J.M."/>
            <person name="Scarpassa V."/>
            <person name="Calvo E."/>
        </authorList>
    </citation>
    <scope>NUCLEOTIDE SEQUENCE</scope>
    <source>
        <tissue evidence="1">Salivary glands</tissue>
    </source>
</reference>
<name>A0A2M4C4G5_9DIPT</name>
<dbReference type="InterPro" id="IPR052709">
    <property type="entry name" value="Transposase-MT_Hybrid"/>
</dbReference>
<dbReference type="PANTHER" id="PTHR46060">
    <property type="entry name" value="MARINER MOS1 TRANSPOSASE-LIKE PROTEIN"/>
    <property type="match status" value="1"/>
</dbReference>